<feature type="compositionally biased region" description="Basic and acidic residues" evidence="1">
    <location>
        <begin position="101"/>
        <end position="123"/>
    </location>
</feature>
<gene>
    <name evidence="3" type="ORF">MAR_011221</name>
</gene>
<name>A0ABY7FV66_MYAAR</name>
<dbReference type="Proteomes" id="UP001164746">
    <property type="component" value="Chromosome 14"/>
</dbReference>
<sequence>MPENGNGVDPVDQGTIVMLTLIFLMGATASFWFACNWFVKRRRKKGGEEERRTAAKTRLKQTFSRFSQVDEELTIQIDKSDEEILKEFSSNNRPSLISPARKGEKSTSRDSRQTDKKYLETDL</sequence>
<feature type="transmembrane region" description="Helical" evidence="2">
    <location>
        <begin position="16"/>
        <end position="39"/>
    </location>
</feature>
<keyword evidence="2" id="KW-0472">Membrane</keyword>
<keyword evidence="2" id="KW-0812">Transmembrane</keyword>
<organism evidence="3 4">
    <name type="scientific">Mya arenaria</name>
    <name type="common">Soft-shell clam</name>
    <dbReference type="NCBI Taxonomy" id="6604"/>
    <lineage>
        <taxon>Eukaryota</taxon>
        <taxon>Metazoa</taxon>
        <taxon>Spiralia</taxon>
        <taxon>Lophotrochozoa</taxon>
        <taxon>Mollusca</taxon>
        <taxon>Bivalvia</taxon>
        <taxon>Autobranchia</taxon>
        <taxon>Heteroconchia</taxon>
        <taxon>Euheterodonta</taxon>
        <taxon>Imparidentia</taxon>
        <taxon>Neoheterodontei</taxon>
        <taxon>Myida</taxon>
        <taxon>Myoidea</taxon>
        <taxon>Myidae</taxon>
        <taxon>Mya</taxon>
    </lineage>
</organism>
<evidence type="ECO:0000256" key="2">
    <source>
        <dbReference type="SAM" id="Phobius"/>
    </source>
</evidence>
<accession>A0ABY7FV66</accession>
<proteinExistence type="predicted"/>
<evidence type="ECO:0000313" key="4">
    <source>
        <dbReference type="Proteomes" id="UP001164746"/>
    </source>
</evidence>
<keyword evidence="2" id="KW-1133">Transmembrane helix</keyword>
<dbReference type="EMBL" id="CP111025">
    <property type="protein sequence ID" value="WAR25517.1"/>
    <property type="molecule type" value="Genomic_DNA"/>
</dbReference>
<protein>
    <submittedName>
        <fullName evidence="3">Uncharacterized protein</fullName>
    </submittedName>
</protein>
<reference evidence="3" key="1">
    <citation type="submission" date="2022-11" db="EMBL/GenBank/DDBJ databases">
        <title>Centuries of genome instability and evolution in soft-shell clam transmissible cancer (bioRxiv).</title>
        <authorList>
            <person name="Hart S.F.M."/>
            <person name="Yonemitsu M.A."/>
            <person name="Giersch R.M."/>
            <person name="Beal B.F."/>
            <person name="Arriagada G."/>
            <person name="Davis B.W."/>
            <person name="Ostrander E.A."/>
            <person name="Goff S.P."/>
            <person name="Metzger M.J."/>
        </authorList>
    </citation>
    <scope>NUCLEOTIDE SEQUENCE</scope>
    <source>
        <strain evidence="3">MELC-2E11</strain>
        <tissue evidence="3">Siphon/mantle</tissue>
    </source>
</reference>
<keyword evidence="4" id="KW-1185">Reference proteome</keyword>
<evidence type="ECO:0000313" key="3">
    <source>
        <dbReference type="EMBL" id="WAR25517.1"/>
    </source>
</evidence>
<feature type="region of interest" description="Disordered" evidence="1">
    <location>
        <begin position="88"/>
        <end position="123"/>
    </location>
</feature>
<evidence type="ECO:0000256" key="1">
    <source>
        <dbReference type="SAM" id="MobiDB-lite"/>
    </source>
</evidence>